<dbReference type="AlphaFoldDB" id="A0AAJ4B263"/>
<evidence type="ECO:0000256" key="1">
    <source>
        <dbReference type="ARBA" id="ARBA00022603"/>
    </source>
</evidence>
<organism evidence="4 5">
    <name type="scientific">Pseudomonas syringae UB303</name>
    <dbReference type="NCBI Taxonomy" id="1357287"/>
    <lineage>
        <taxon>Bacteria</taxon>
        <taxon>Pseudomonadati</taxon>
        <taxon>Pseudomonadota</taxon>
        <taxon>Gammaproteobacteria</taxon>
        <taxon>Pseudomonadales</taxon>
        <taxon>Pseudomonadaceae</taxon>
        <taxon>Pseudomonas</taxon>
        <taxon>Pseudomonas syringae</taxon>
    </lineage>
</organism>
<sequence>MTIKSPVIRYHGGKFRIASWVIEHFPPHHTYTEAFGGAAGVLMQKPRAYAEVYNDLDGDIVNLFRVLQDSSTRAALTEQLVLTPYARAEFDQAWAEKTDPVDRARCTIIRAMMGFGSAGATKGTTGFRIDTKRQYGTAQHLWAAYPEQIAAIGQRLSGLLIENRPAKEVIEAHDTPNTLHYVDPPYMHDTRVKGAAKGRYYKYELDDVGHKDLLASLLKVDGMVVLSGYDSELYNDTLLGWNTNSTTARISAGRGGSTRKECLWLNPTCMDALHHTGLQLGQTA</sequence>
<name>A0AAJ4B263_PSESX</name>
<dbReference type="GO" id="GO:1904047">
    <property type="term" value="F:S-adenosyl-L-methionine binding"/>
    <property type="evidence" value="ECO:0007669"/>
    <property type="project" value="TreeGrafter"/>
</dbReference>
<dbReference type="PANTHER" id="PTHR30481:SF4">
    <property type="entry name" value="SITE-SPECIFIC DNA-METHYLTRANSFERASE (ADENINE-SPECIFIC)"/>
    <property type="match status" value="1"/>
</dbReference>
<keyword evidence="1 4" id="KW-0489">Methyltransferase</keyword>
<dbReference type="InterPro" id="IPR029063">
    <property type="entry name" value="SAM-dependent_MTases_sf"/>
</dbReference>
<evidence type="ECO:0000313" key="5">
    <source>
        <dbReference type="Proteomes" id="UP000464688"/>
    </source>
</evidence>
<dbReference type="Gene3D" id="3.40.50.150">
    <property type="entry name" value="Vaccinia Virus protein VP39"/>
    <property type="match status" value="2"/>
</dbReference>
<dbReference type="InterPro" id="IPR012263">
    <property type="entry name" value="M_m6A_EcoRV"/>
</dbReference>
<evidence type="ECO:0000313" key="4">
    <source>
        <dbReference type="EMBL" id="QHF10376.1"/>
    </source>
</evidence>
<accession>A0AAJ4B263</accession>
<reference evidence="4 5" key="1">
    <citation type="journal article" date="2014" name="Genome Announc.">
        <title>Draft Genome Sequences of a Phylogenetically Diverse Suite of Pseudomonas syringae Strains from Multiple Source Populations.</title>
        <authorList>
            <person name="Baltrus D.A."/>
            <person name="Yourstone S."/>
            <person name="Lind A."/>
            <person name="Guilbaud C."/>
            <person name="Sands D.C."/>
            <person name="Jones C.D."/>
            <person name="Morris C.E."/>
            <person name="Dangl J.L."/>
        </authorList>
    </citation>
    <scope>NUCLEOTIDE SEQUENCE [LARGE SCALE GENOMIC DNA]</scope>
    <source>
        <strain evidence="4 5">UB303</strain>
    </source>
</reference>
<dbReference type="GO" id="GO:0043565">
    <property type="term" value="F:sequence-specific DNA binding"/>
    <property type="evidence" value="ECO:0007669"/>
    <property type="project" value="TreeGrafter"/>
</dbReference>
<dbReference type="GO" id="GO:0009007">
    <property type="term" value="F:site-specific DNA-methyltransferase (adenine-specific) activity"/>
    <property type="evidence" value="ECO:0007669"/>
    <property type="project" value="UniProtKB-EC"/>
</dbReference>
<gene>
    <name evidence="4" type="ORF">N026_24135</name>
</gene>
<dbReference type="GO" id="GO:0006298">
    <property type="term" value="P:mismatch repair"/>
    <property type="evidence" value="ECO:0007669"/>
    <property type="project" value="TreeGrafter"/>
</dbReference>
<dbReference type="InterPro" id="IPR012327">
    <property type="entry name" value="MeTrfase_D12"/>
</dbReference>
<protein>
    <submittedName>
        <fullName evidence="4">DNA adenine methylase</fullName>
    </submittedName>
</protein>
<keyword evidence="3" id="KW-0949">S-adenosyl-L-methionine</keyword>
<dbReference type="Pfam" id="PF02086">
    <property type="entry name" value="MethyltransfD12"/>
    <property type="match status" value="1"/>
</dbReference>
<keyword evidence="2" id="KW-0808">Transferase</keyword>
<dbReference type="EMBL" id="CP047267">
    <property type="protein sequence ID" value="QHF10376.1"/>
    <property type="molecule type" value="Genomic_DNA"/>
</dbReference>
<dbReference type="PANTHER" id="PTHR30481">
    <property type="entry name" value="DNA ADENINE METHYLASE"/>
    <property type="match status" value="1"/>
</dbReference>
<dbReference type="GO" id="GO:0009307">
    <property type="term" value="P:DNA restriction-modification system"/>
    <property type="evidence" value="ECO:0007669"/>
    <property type="project" value="InterPro"/>
</dbReference>
<dbReference type="Proteomes" id="UP000464688">
    <property type="component" value="Chromosome"/>
</dbReference>
<dbReference type="SUPFAM" id="SSF53335">
    <property type="entry name" value="S-adenosyl-L-methionine-dependent methyltransferases"/>
    <property type="match status" value="1"/>
</dbReference>
<dbReference type="PRINTS" id="PR00505">
    <property type="entry name" value="D12N6MTFRASE"/>
</dbReference>
<dbReference type="RefSeq" id="WP_024661069.1">
    <property type="nucleotide sequence ID" value="NZ_CP047267.1"/>
</dbReference>
<evidence type="ECO:0000256" key="2">
    <source>
        <dbReference type="ARBA" id="ARBA00022679"/>
    </source>
</evidence>
<proteinExistence type="predicted"/>
<evidence type="ECO:0000256" key="3">
    <source>
        <dbReference type="ARBA" id="ARBA00022691"/>
    </source>
</evidence>
<dbReference type="PIRSF" id="PIRSF000398">
    <property type="entry name" value="M_m6A_EcoRV"/>
    <property type="match status" value="1"/>
</dbReference>
<dbReference type="REBASE" id="354095">
    <property type="entry name" value="M2.PsyUB303ORF24125P"/>
</dbReference>
<dbReference type="GO" id="GO:0032259">
    <property type="term" value="P:methylation"/>
    <property type="evidence" value="ECO:0007669"/>
    <property type="project" value="UniProtKB-KW"/>
</dbReference>